<proteinExistence type="predicted"/>
<dbReference type="AlphaFoldDB" id="A0AAW2ZBT2"/>
<evidence type="ECO:0000313" key="1">
    <source>
        <dbReference type="EMBL" id="KAL0486646.1"/>
    </source>
</evidence>
<dbReference type="EMBL" id="JAOPGA020001252">
    <property type="protein sequence ID" value="KAL0486646.1"/>
    <property type="molecule type" value="Genomic_DNA"/>
</dbReference>
<dbReference type="Proteomes" id="UP001431209">
    <property type="component" value="Unassembled WGS sequence"/>
</dbReference>
<comment type="caution">
    <text evidence="1">The sequence shown here is derived from an EMBL/GenBank/DDBJ whole genome shotgun (WGS) entry which is preliminary data.</text>
</comment>
<keyword evidence="2" id="KW-1185">Reference proteome</keyword>
<reference evidence="1 2" key="1">
    <citation type="submission" date="2024-03" db="EMBL/GenBank/DDBJ databases">
        <title>The Acrasis kona genome and developmental transcriptomes reveal deep origins of eukaryotic multicellular pathways.</title>
        <authorList>
            <person name="Sheikh S."/>
            <person name="Fu C.-J."/>
            <person name="Brown M.W."/>
            <person name="Baldauf S.L."/>
        </authorList>
    </citation>
    <scope>NUCLEOTIDE SEQUENCE [LARGE SCALE GENOMIC DNA]</scope>
    <source>
        <strain evidence="1 2">ATCC MYA-3509</strain>
    </source>
</reference>
<protein>
    <submittedName>
        <fullName evidence="1">SpxA</fullName>
    </submittedName>
</protein>
<organism evidence="1 2">
    <name type="scientific">Acrasis kona</name>
    <dbReference type="NCBI Taxonomy" id="1008807"/>
    <lineage>
        <taxon>Eukaryota</taxon>
        <taxon>Discoba</taxon>
        <taxon>Heterolobosea</taxon>
        <taxon>Tetramitia</taxon>
        <taxon>Eutetramitia</taxon>
        <taxon>Acrasidae</taxon>
        <taxon>Acrasis</taxon>
    </lineage>
</organism>
<sequence>MYHEDSKQYQTSPTKLAKVSINSNITNEEALIQYITAYFSKDESFERNKKKNLEFALSRVIKPTDIDMSQISLRQAIDLSCLAEDKGSRKPMIMNASNLRLKTNASKVVRELDINQNIAIESFLGTKTTPHYMVDKIKDRKKNKKTFPITIVADLTFQTKRELDLADRVQRHNRWNALIHNPDFEQTSLVLSDINALAAPHMHPNMFWNCALCGTKIYLLVDLEEFRSRFENKEFPHRNRLPWTENCTYRSTYQFNGRILFKEFKLLKNAFFRSHVISRS</sequence>
<accession>A0AAW2ZBT2</accession>
<name>A0AAW2ZBT2_9EUKA</name>
<evidence type="ECO:0000313" key="2">
    <source>
        <dbReference type="Proteomes" id="UP001431209"/>
    </source>
</evidence>
<gene>
    <name evidence="1" type="ORF">AKO1_001532</name>
</gene>